<dbReference type="EMBL" id="CP003130">
    <property type="protein sequence ID" value="AEU37305.1"/>
    <property type="molecule type" value="Genomic_DNA"/>
</dbReference>
<accession>G8NRE7</accession>
<evidence type="ECO:0000313" key="1">
    <source>
        <dbReference type="EMBL" id="AEU37305.1"/>
    </source>
</evidence>
<name>G8NRE7_GRAMM</name>
<dbReference type="RefSeq" id="WP_014266182.1">
    <property type="nucleotide sequence ID" value="NC_016631.1"/>
</dbReference>
<dbReference type="AlphaFoldDB" id="G8NRE7"/>
<proteinExistence type="predicted"/>
<dbReference type="STRING" id="682795.AciX8_3002"/>
<organism evidence="1 2">
    <name type="scientific">Granulicella mallensis (strain ATCC BAA-1857 / DSM 23137 / MP5ACTX8)</name>
    <dbReference type="NCBI Taxonomy" id="682795"/>
    <lineage>
        <taxon>Bacteria</taxon>
        <taxon>Pseudomonadati</taxon>
        <taxon>Acidobacteriota</taxon>
        <taxon>Terriglobia</taxon>
        <taxon>Terriglobales</taxon>
        <taxon>Acidobacteriaceae</taxon>
        <taxon>Granulicella</taxon>
    </lineage>
</organism>
<keyword evidence="2" id="KW-1185">Reference proteome</keyword>
<dbReference type="KEGG" id="gma:AciX8_3002"/>
<reference evidence="1 2" key="1">
    <citation type="submission" date="2011-11" db="EMBL/GenBank/DDBJ databases">
        <title>Complete sequence of Granulicella mallensis MP5ACTX8.</title>
        <authorList>
            <consortium name="US DOE Joint Genome Institute"/>
            <person name="Lucas S."/>
            <person name="Copeland A."/>
            <person name="Lapidus A."/>
            <person name="Cheng J.-F."/>
            <person name="Goodwin L."/>
            <person name="Pitluck S."/>
            <person name="Peters L."/>
            <person name="Lu M."/>
            <person name="Detter J.C."/>
            <person name="Han C."/>
            <person name="Tapia R."/>
            <person name="Land M."/>
            <person name="Hauser L."/>
            <person name="Kyrpides N."/>
            <person name="Ivanova N."/>
            <person name="Mikhailova N."/>
            <person name="Pagani I."/>
            <person name="Rawat S."/>
            <person name="Mannisto M."/>
            <person name="Haggblom M."/>
            <person name="Woyke T."/>
        </authorList>
    </citation>
    <scope>NUCLEOTIDE SEQUENCE [LARGE SCALE GENOMIC DNA]</scope>
    <source>
        <strain evidence="2">ATCC BAA-1857 / DSM 23137 / MP5ACTX8</strain>
    </source>
</reference>
<dbReference type="Proteomes" id="UP000007113">
    <property type="component" value="Chromosome"/>
</dbReference>
<gene>
    <name evidence="1" type="ordered locus">AciX8_3002</name>
</gene>
<protein>
    <submittedName>
        <fullName evidence="1">Uncharacterized protein</fullName>
    </submittedName>
</protein>
<evidence type="ECO:0000313" key="2">
    <source>
        <dbReference type="Proteomes" id="UP000007113"/>
    </source>
</evidence>
<dbReference type="HOGENOM" id="CLU_1784136_0_0_0"/>
<sequence>MDKTQVDSDCALQPHKSRHEAYVEGLMDGKTKKRSALDAGFPLSRAHNPKRRIEGPITQELMRRAMAEAGLTLAFLAQKTREGLDAKRPQLLSGGTGKAATFEMVDDFDTRLKYIQHAHKMLGIVELEEREPPSVQVNIVAVGAK</sequence>